<accession>A0ABX2HQA8</accession>
<evidence type="ECO:0000259" key="5">
    <source>
        <dbReference type="PROSITE" id="PS51149"/>
    </source>
</evidence>
<comment type="catalytic activity">
    <reaction evidence="3">
        <text>choline = trimethylamine + acetaldehyde</text>
        <dbReference type="Rhea" id="RHEA:35095"/>
        <dbReference type="ChEBI" id="CHEBI:15343"/>
        <dbReference type="ChEBI" id="CHEBI:15354"/>
        <dbReference type="ChEBI" id="CHEBI:58389"/>
        <dbReference type="EC" id="4.3.99.4"/>
    </reaction>
</comment>
<comment type="caution">
    <text evidence="7">The sequence shown here is derived from an EMBL/GenBank/DDBJ whole genome shotgun (WGS) entry which is preliminary data.</text>
</comment>
<reference evidence="7 8" key="1">
    <citation type="journal article" date="2020" name="Cell Host Microbe">
        <title>Functional and Genomic Variation between Human-Derived Isolates of Lachnospiraceae Reveals Inter- and Intra-Species Diversity.</title>
        <authorList>
            <person name="Sorbara M.T."/>
            <person name="Littmann E.R."/>
            <person name="Fontana E."/>
            <person name="Moody T.U."/>
            <person name="Kohout C.E."/>
            <person name="Gjonbalaj M."/>
            <person name="Eaton V."/>
            <person name="Seok R."/>
            <person name="Leiner I.M."/>
            <person name="Pamer E.G."/>
        </authorList>
    </citation>
    <scope>NUCLEOTIDE SEQUENCE [LARGE SCALE GENOMIC DNA]</scope>
    <source>
        <strain evidence="7 8">MSK.1.17</strain>
    </source>
</reference>
<feature type="modified residue" description="Glycine radical" evidence="3 4">
    <location>
        <position position="837"/>
    </location>
</feature>
<comment type="function">
    <text evidence="3">Glycine radical enzyme that catalyzes the cleavage of a C-N bond in choline, producing trimethylamine (TMA) and acetaldehyde.</text>
</comment>
<proteinExistence type="inferred from homology"/>
<dbReference type="PANTHER" id="PTHR43641">
    <property type="entry name" value="FORMATE ACETYLTRANSFERASE 3-RELATED"/>
    <property type="match status" value="1"/>
</dbReference>
<dbReference type="PANTHER" id="PTHR43641:SF2">
    <property type="entry name" value="DEHYDRATASE YBIW-RELATED"/>
    <property type="match status" value="1"/>
</dbReference>
<dbReference type="PROSITE" id="PS51149">
    <property type="entry name" value="GLY_RADICAL_2"/>
    <property type="match status" value="1"/>
</dbReference>
<dbReference type="Gene3D" id="3.20.70.20">
    <property type="match status" value="1"/>
</dbReference>
<evidence type="ECO:0000313" key="7">
    <source>
        <dbReference type="EMBL" id="NSJ51635.1"/>
    </source>
</evidence>
<dbReference type="InterPro" id="IPR019777">
    <property type="entry name" value="Form_AcTrfase_GR_CS"/>
</dbReference>
<dbReference type="InterPro" id="IPR051215">
    <property type="entry name" value="GRE"/>
</dbReference>
<dbReference type="RefSeq" id="WP_117557545.1">
    <property type="nucleotide sequence ID" value="NZ_JAAITT010000044.1"/>
</dbReference>
<evidence type="ECO:0000256" key="4">
    <source>
        <dbReference type="PROSITE-ProRule" id="PRU00493"/>
    </source>
</evidence>
<feature type="active site" description="Cysteine radical intermediate" evidence="3">
    <location>
        <position position="505"/>
    </location>
</feature>
<name>A0ABX2HQA8_9FIRM</name>
<feature type="active site" description="Proton acceptor" evidence="3">
    <location>
        <position position="507"/>
    </location>
</feature>
<evidence type="ECO:0000259" key="6">
    <source>
        <dbReference type="PROSITE" id="PS51554"/>
    </source>
</evidence>
<dbReference type="InterPro" id="IPR001150">
    <property type="entry name" value="Gly_radical"/>
</dbReference>
<dbReference type="SUPFAM" id="SSF51998">
    <property type="entry name" value="PFL-like glycyl radical enzymes"/>
    <property type="match status" value="1"/>
</dbReference>
<dbReference type="PROSITE" id="PS00850">
    <property type="entry name" value="GLY_RADICAL_1"/>
    <property type="match status" value="1"/>
</dbReference>
<keyword evidence="1 3" id="KW-0556">Organic radical</keyword>
<evidence type="ECO:0000313" key="8">
    <source>
        <dbReference type="Proteomes" id="UP000669239"/>
    </source>
</evidence>
<dbReference type="Pfam" id="PF02901">
    <property type="entry name" value="PFL-like"/>
    <property type="match status" value="1"/>
</dbReference>
<feature type="domain" description="PFL" evidence="6">
    <location>
        <begin position="76"/>
        <end position="734"/>
    </location>
</feature>
<evidence type="ECO:0000256" key="2">
    <source>
        <dbReference type="ARBA" id="ARBA00023239"/>
    </source>
</evidence>
<keyword evidence="2 3" id="KW-0456">Lyase</keyword>
<dbReference type="InterPro" id="IPR004184">
    <property type="entry name" value="PFL_dom"/>
</dbReference>
<dbReference type="GO" id="GO:0120525">
    <property type="term" value="F:choline trimethylamine lyase activity"/>
    <property type="evidence" value="ECO:0007669"/>
    <property type="project" value="UniProtKB-EC"/>
</dbReference>
<comment type="PTM">
    <text evidence="3">Requires the activating protein CutD to generate the key active site glycyl radical on Gly-837 that is involved in catalysis.</text>
</comment>
<comment type="pathway">
    <text evidence="3">Amine and polyamine metabolism; choline degradation.</text>
</comment>
<dbReference type="PROSITE" id="PS51554">
    <property type="entry name" value="PFL"/>
    <property type="match status" value="1"/>
</dbReference>
<gene>
    <name evidence="3 7" type="primary">cutC</name>
    <name evidence="7" type="ORF">G5B36_23435</name>
</gene>
<keyword evidence="8" id="KW-1185">Reference proteome</keyword>
<dbReference type="EC" id="4.3.99.4" evidence="3"/>
<dbReference type="InterPro" id="IPR030897">
    <property type="entry name" value="Choline_CutC"/>
</dbReference>
<feature type="domain" description="Glycine radical" evidence="5">
    <location>
        <begin position="741"/>
        <end position="862"/>
    </location>
</feature>
<dbReference type="Proteomes" id="UP000669239">
    <property type="component" value="Unassembled WGS sequence"/>
</dbReference>
<organism evidence="7 8">
    <name type="scientific">Enterocloster aldenensis</name>
    <dbReference type="NCBI Taxonomy" id="358742"/>
    <lineage>
        <taxon>Bacteria</taxon>
        <taxon>Bacillati</taxon>
        <taxon>Bacillota</taxon>
        <taxon>Clostridia</taxon>
        <taxon>Lachnospirales</taxon>
        <taxon>Lachnospiraceae</taxon>
        <taxon>Enterocloster</taxon>
    </lineage>
</organism>
<dbReference type="NCBIfam" id="TIGR04394">
    <property type="entry name" value="choline_CutC"/>
    <property type="match status" value="1"/>
</dbReference>
<dbReference type="Pfam" id="PF01228">
    <property type="entry name" value="Gly_radical"/>
    <property type="match status" value="1"/>
</dbReference>
<sequence>MDIREFSNKLAEATKSMSPEEKASLMKMFEAVSDEITKIGSGQGAGSVQGAEAVRAKGPYDTVVSEGTAIPDGMTARLKALKENYLTHKPTITTHRARAITKIARENPGMPKIMLRAKCFRYCCETAPLVIQDNELIVGAPCGAPRAGAFSPDIAWRWMEDEIDTIGTRPQDPFYISDEDKKIMREELFPFWKGKSVDEYCEDQYREAGVWELSGESFVSDCSYHALNGGGDSNPGYDVILMKKGMLDIQKEARDHLTQLDYENPDDIEKIYFYKSIIDTTEGVMIYARRMSEYAGELAEKENDPKRKAELLKISQVNARVPAHKPETFWEAIQAVWTIESLLVVEENQTGMSIGRVDQYMYPYYKADIESGRMNDFQAFELAGCMLIKMSEMMWITSEGGSKFFAGYQPFVNMCVGGVTREGRDATNELTYLLMDAVRHVKIYQPSLACRIHNKSPKKYLKKIVDVVRSGMGFPACHFDDAHIKMMLAKGVSIEDARDYCLMGCVEPQKSGRLYQWTSTAYTQWPICIELVLNHGTPLWYGKQVCPDMGDLDRFKTYEEFEAAVKEEIKFITKWTDVATVISQRVHRDLAPKPLMSIMYEGCMEKAKDVSAGGAMYNFGPGVVWSGLATYTDSMAAIKKLVFDDKKYTLEQINEALKADFKGYEQIRTDCLNAPKYGNDDDYADLIAADLVNFTEHEHRKYKTLYSVLSHGTLSISNNTPFGQMTGASANGRHAWMPLSDGISPSQGADYKGPTAIIKSVSKMSNDSMNIGMVHNFKIMAGLLDTPQGEESLITLLRTACMLGNGEMQFNYLDNNTLIEAQKHPEQYRDLIVRVAGYSAFFVELCKDVQDEIISRTMLTQL</sequence>
<evidence type="ECO:0000256" key="3">
    <source>
        <dbReference type="HAMAP-Rule" id="MF_02058"/>
    </source>
</evidence>
<dbReference type="CDD" id="cd01677">
    <property type="entry name" value="PFL2_DhaB_BssA"/>
    <property type="match status" value="1"/>
</dbReference>
<evidence type="ECO:0000256" key="1">
    <source>
        <dbReference type="ARBA" id="ARBA00022818"/>
    </source>
</evidence>
<protein>
    <recommendedName>
        <fullName evidence="3">Choline trimethylamine-lyase</fullName>
        <shortName evidence="3">Choline TMA-lyase</shortName>
        <ecNumber evidence="3">4.3.99.4</ecNumber>
    </recommendedName>
    <alternativeName>
        <fullName evidence="3">Choline utilization protein C</fullName>
    </alternativeName>
</protein>
<dbReference type="HAMAP" id="MF_02058">
    <property type="entry name" value="Choline_CutC"/>
    <property type="match status" value="1"/>
</dbReference>
<dbReference type="EMBL" id="JAAITT010000044">
    <property type="protein sequence ID" value="NSJ51635.1"/>
    <property type="molecule type" value="Genomic_DNA"/>
</dbReference>
<comment type="similarity">
    <text evidence="3">Belongs to the glycyl radical enzyme (GRE) family. CutC subfamily.</text>
</comment>